<name>A1A1Y9_BIFAA</name>
<feature type="compositionally biased region" description="Basic residues" evidence="1">
    <location>
        <begin position="24"/>
        <end position="42"/>
    </location>
</feature>
<keyword evidence="2" id="KW-0378">Hydrolase</keyword>
<sequence length="239" mass="26626">MQAPDRRRGPPRTRGTDTGPPARPGRHARAPVRRDGRGRRRVPTPVRGVQTRLRRAGPSPPPADAVRVRPSRRNAQLAGHGRRHGHASPRHVPVAVRHALRLGHGCDVGRMRRHGDAGTAARLGRRTRTRREAVEGHHADHIRGALRTRAVGGVRGRVPPVAGSRPSRRGSGGWTPPPGRTMRCRRPARFATIRSWRAACARRPSPRRTTACGIRAPIVRRTCPDRRRRTGRRRRGRSR</sequence>
<accession>A1A1Y9</accession>
<feature type="region of interest" description="Disordered" evidence="1">
    <location>
        <begin position="155"/>
        <end position="183"/>
    </location>
</feature>
<evidence type="ECO:0000313" key="3">
    <source>
        <dbReference type="Proteomes" id="UP000008702"/>
    </source>
</evidence>
<reference evidence="2 3" key="1">
    <citation type="submission" date="2006-12" db="EMBL/GenBank/DDBJ databases">
        <title>Bifidobacterium adolescentis complete genome sequence.</title>
        <authorList>
            <person name="Suzuki T."/>
            <person name="Tsuda Y."/>
            <person name="Kanou N."/>
            <person name="Inoue T."/>
            <person name="Kumazaki K."/>
            <person name="Nagano S."/>
            <person name="Hirai S."/>
            <person name="Tanaka K."/>
            <person name="Watanabe K."/>
        </authorList>
    </citation>
    <scope>NUCLEOTIDE SEQUENCE [LARGE SCALE GENOMIC DNA]</scope>
    <source>
        <strain evidence="3">ATCC 15703 / DSM 20083 / NCTC 11814 / E194a</strain>
    </source>
</reference>
<proteinExistence type="predicted"/>
<dbReference type="HOGENOM" id="CLU_1159332_0_0_11"/>
<dbReference type="AlphaFoldDB" id="A1A1Y9"/>
<organism evidence="2 3">
    <name type="scientific">Bifidobacterium adolescentis (strain ATCC 15703 / DSM 20083 / NCTC 11814 / E194a)</name>
    <dbReference type="NCBI Taxonomy" id="367928"/>
    <lineage>
        <taxon>Bacteria</taxon>
        <taxon>Bacillati</taxon>
        <taxon>Actinomycetota</taxon>
        <taxon>Actinomycetes</taxon>
        <taxon>Bifidobacteriales</taxon>
        <taxon>Bifidobacteriaceae</taxon>
        <taxon>Bifidobacterium</taxon>
    </lineage>
</organism>
<keyword evidence="2" id="KW-0255">Endonuclease</keyword>
<dbReference type="GO" id="GO:0004519">
    <property type="term" value="F:endonuclease activity"/>
    <property type="evidence" value="ECO:0007669"/>
    <property type="project" value="UniProtKB-KW"/>
</dbReference>
<evidence type="ECO:0000256" key="1">
    <source>
        <dbReference type="SAM" id="MobiDB-lite"/>
    </source>
</evidence>
<dbReference type="Proteomes" id="UP000008702">
    <property type="component" value="Chromosome"/>
</dbReference>
<keyword evidence="2" id="KW-0540">Nuclease</keyword>
<protein>
    <submittedName>
        <fullName evidence="2">Endonuclease/exonuclease/phosphatase family protein</fullName>
    </submittedName>
</protein>
<keyword evidence="3" id="KW-1185">Reference proteome</keyword>
<dbReference type="EMBL" id="AP009256">
    <property type="protein sequence ID" value="BAF39722.1"/>
    <property type="molecule type" value="Genomic_DNA"/>
</dbReference>
<feature type="compositionally biased region" description="Basic residues" evidence="1">
    <location>
        <begin position="80"/>
        <end position="89"/>
    </location>
</feature>
<dbReference type="KEGG" id="bad:BAD_0941"/>
<feature type="compositionally biased region" description="Low complexity" evidence="1">
    <location>
        <begin position="155"/>
        <end position="165"/>
    </location>
</feature>
<evidence type="ECO:0000313" key="2">
    <source>
        <dbReference type="EMBL" id="BAF39722.1"/>
    </source>
</evidence>
<feature type="region of interest" description="Disordered" evidence="1">
    <location>
        <begin position="1"/>
        <end position="90"/>
    </location>
</feature>
<gene>
    <name evidence="2" type="ordered locus">BAD_0941</name>
</gene>